<dbReference type="InterPro" id="IPR035996">
    <property type="entry name" value="4pyrrol_Methylase_sf"/>
</dbReference>
<evidence type="ECO:0000313" key="7">
    <source>
        <dbReference type="EMBL" id="AKV00035.1"/>
    </source>
</evidence>
<accession>A0A0K1Q3R8</accession>
<dbReference type="PATRIC" id="fig|1391654.3.peg.6792"/>
<evidence type="ECO:0000259" key="6">
    <source>
        <dbReference type="Pfam" id="PF02602"/>
    </source>
</evidence>
<dbReference type="OrthoDB" id="9815856at2"/>
<evidence type="ECO:0000259" key="5">
    <source>
        <dbReference type="Pfam" id="PF00590"/>
    </source>
</evidence>
<evidence type="ECO:0000256" key="3">
    <source>
        <dbReference type="ARBA" id="ARBA00022691"/>
    </source>
</evidence>
<keyword evidence="4" id="KW-0627">Porphyrin biosynthesis</keyword>
<dbReference type="PANTHER" id="PTHR45790">
    <property type="entry name" value="SIROHEME SYNTHASE-RELATED"/>
    <property type="match status" value="1"/>
</dbReference>
<dbReference type="InterPro" id="IPR036108">
    <property type="entry name" value="4pyrrol_syn_uPrphyn_synt_sf"/>
</dbReference>
<evidence type="ECO:0000313" key="8">
    <source>
        <dbReference type="Proteomes" id="UP000064967"/>
    </source>
</evidence>
<keyword evidence="8" id="KW-1185">Reference proteome</keyword>
<dbReference type="Pfam" id="PF02602">
    <property type="entry name" value="HEM4"/>
    <property type="match status" value="1"/>
</dbReference>
<dbReference type="Pfam" id="PF00590">
    <property type="entry name" value="TP_methylase"/>
    <property type="match status" value="1"/>
</dbReference>
<evidence type="ECO:0000256" key="1">
    <source>
        <dbReference type="ARBA" id="ARBA00022603"/>
    </source>
</evidence>
<dbReference type="GO" id="GO:0019354">
    <property type="term" value="P:siroheme biosynthetic process"/>
    <property type="evidence" value="ECO:0007669"/>
    <property type="project" value="TreeGrafter"/>
</dbReference>
<gene>
    <name evidence="7" type="ORF">AKJ09_06698</name>
</gene>
<protein>
    <submittedName>
        <fullName evidence="7">Uroporphyrinogen-III methyltransferase</fullName>
    </submittedName>
</protein>
<dbReference type="GO" id="GO:0004851">
    <property type="term" value="F:uroporphyrin-III C-methyltransferase activity"/>
    <property type="evidence" value="ECO:0007669"/>
    <property type="project" value="TreeGrafter"/>
</dbReference>
<dbReference type="InterPro" id="IPR003754">
    <property type="entry name" value="4pyrrol_synth_uPrphyn_synth"/>
</dbReference>
<dbReference type="EMBL" id="CP012333">
    <property type="protein sequence ID" value="AKV00035.1"/>
    <property type="molecule type" value="Genomic_DNA"/>
</dbReference>
<organism evidence="7 8">
    <name type="scientific">Labilithrix luteola</name>
    <dbReference type="NCBI Taxonomy" id="1391654"/>
    <lineage>
        <taxon>Bacteria</taxon>
        <taxon>Pseudomonadati</taxon>
        <taxon>Myxococcota</taxon>
        <taxon>Polyangia</taxon>
        <taxon>Polyangiales</taxon>
        <taxon>Labilitrichaceae</taxon>
        <taxon>Labilithrix</taxon>
    </lineage>
</organism>
<name>A0A0K1Q3R8_9BACT</name>
<sequence length="510" mass="53296">MKGKVTFVGAGCGDPRLLTLRAAEVLAEADFVLFDADVHPDILGRLPEGTTRLPITPAMTLERISTMLVAEARAERRAVRLAWGDALLFGHGDVEVASVARHGIPVEVVPGIGPFVAVSAFSGTPLTRSTDASPSFAAVSVTRGHESFHDWQKLATATDTLAILCDAASLAETSRSLAFYGRSPSDRVTVIEGVSLPSQRVTETALGDVPLLPTPRTARVILVVGEGAARMPDLAWFEKLSLFGKRILVTRAREQAGAAAALLRERGADPVVMPTIEIHPPSDPAPMIEAAATLGERNGWVVFTSANGVERMVAELRRQGKDARAFGRAKIAAVGPGTAAALDRAGLLADLIAKDHRGEGLADELLAALGAGAGAGDARPRILVARAEVARDVLPDALRAAGYEVDVVSVYKTRSPPRALLDGLAALLEAGEVDAVTFTSSSTVTHLCDALEGRAVELLAKTTVASIGPITTDTARARGLRVDVVAAQSTIPGLVAALEEHFAKNSSKSS</sequence>
<dbReference type="InterPro" id="IPR014777">
    <property type="entry name" value="4pyrrole_Mease_sub1"/>
</dbReference>
<evidence type="ECO:0000256" key="2">
    <source>
        <dbReference type="ARBA" id="ARBA00022679"/>
    </source>
</evidence>
<feature type="domain" description="Tetrapyrrole biosynthesis uroporphyrinogen III synthase" evidence="6">
    <location>
        <begin position="259"/>
        <end position="496"/>
    </location>
</feature>
<keyword evidence="3" id="KW-0949">S-adenosyl-L-methionine</keyword>
<dbReference type="InterPro" id="IPR050161">
    <property type="entry name" value="Siro_Cobalamin_biosynth"/>
</dbReference>
<dbReference type="InterPro" id="IPR000878">
    <property type="entry name" value="4pyrrol_Mease"/>
</dbReference>
<dbReference type="InterPro" id="IPR014776">
    <property type="entry name" value="4pyrrole_Mease_sub2"/>
</dbReference>
<reference evidence="7 8" key="1">
    <citation type="submission" date="2015-08" db="EMBL/GenBank/DDBJ databases">
        <authorList>
            <person name="Babu N.S."/>
            <person name="Beckwith C.J."/>
            <person name="Beseler K.G."/>
            <person name="Brison A."/>
            <person name="Carone J.V."/>
            <person name="Caskin T.P."/>
            <person name="Diamond M."/>
            <person name="Durham M.E."/>
            <person name="Foxe J.M."/>
            <person name="Go M."/>
            <person name="Henderson B.A."/>
            <person name="Jones I.B."/>
            <person name="McGettigan J.A."/>
            <person name="Micheletti S.J."/>
            <person name="Nasrallah M.E."/>
            <person name="Ortiz D."/>
            <person name="Piller C.R."/>
            <person name="Privatt S.R."/>
            <person name="Schneider S.L."/>
            <person name="Sharp S."/>
            <person name="Smith T.C."/>
            <person name="Stanton J.D."/>
            <person name="Ullery H.E."/>
            <person name="Wilson R.J."/>
            <person name="Serrano M.G."/>
            <person name="Buck G."/>
            <person name="Lee V."/>
            <person name="Wang Y."/>
            <person name="Carvalho R."/>
            <person name="Voegtly L."/>
            <person name="Shi R."/>
            <person name="Duckworth R."/>
            <person name="Johnson A."/>
            <person name="Loviza R."/>
            <person name="Walstead R."/>
            <person name="Shah Z."/>
            <person name="Kiflezghi M."/>
            <person name="Wade K."/>
            <person name="Ball S.L."/>
            <person name="Bradley K.W."/>
            <person name="Asai D.J."/>
            <person name="Bowman C.A."/>
            <person name="Russell D.A."/>
            <person name="Pope W.H."/>
            <person name="Jacobs-Sera D."/>
            <person name="Hendrix R.W."/>
            <person name="Hatfull G.F."/>
        </authorList>
    </citation>
    <scope>NUCLEOTIDE SEQUENCE [LARGE SCALE GENOMIC DNA]</scope>
    <source>
        <strain evidence="7 8">DSM 27648</strain>
    </source>
</reference>
<dbReference type="AlphaFoldDB" id="A0A0K1Q3R8"/>
<dbReference type="CDD" id="cd06578">
    <property type="entry name" value="HemD"/>
    <property type="match status" value="1"/>
</dbReference>
<dbReference type="GO" id="GO:0004852">
    <property type="term" value="F:uroporphyrinogen-III synthase activity"/>
    <property type="evidence" value="ECO:0007669"/>
    <property type="project" value="InterPro"/>
</dbReference>
<dbReference type="SUPFAM" id="SSF69618">
    <property type="entry name" value="HemD-like"/>
    <property type="match status" value="1"/>
</dbReference>
<dbReference type="STRING" id="1391654.AKJ09_06698"/>
<keyword evidence="2 7" id="KW-0808">Transferase</keyword>
<dbReference type="GO" id="GO:0032259">
    <property type="term" value="P:methylation"/>
    <property type="evidence" value="ECO:0007669"/>
    <property type="project" value="UniProtKB-KW"/>
</dbReference>
<dbReference type="KEGG" id="llu:AKJ09_06698"/>
<dbReference type="PANTHER" id="PTHR45790:SF3">
    <property type="entry name" value="S-ADENOSYL-L-METHIONINE-DEPENDENT UROPORPHYRINOGEN III METHYLTRANSFERASE, CHLOROPLASTIC"/>
    <property type="match status" value="1"/>
</dbReference>
<keyword evidence="1 7" id="KW-0489">Methyltransferase</keyword>
<dbReference type="Proteomes" id="UP000064967">
    <property type="component" value="Chromosome"/>
</dbReference>
<dbReference type="Gene3D" id="3.40.50.10090">
    <property type="match status" value="2"/>
</dbReference>
<dbReference type="SUPFAM" id="SSF53790">
    <property type="entry name" value="Tetrapyrrole methylase"/>
    <property type="match status" value="1"/>
</dbReference>
<dbReference type="Gene3D" id="3.30.950.10">
    <property type="entry name" value="Methyltransferase, Cobalt-precorrin-4 Transmethylase, Domain 2"/>
    <property type="match status" value="1"/>
</dbReference>
<proteinExistence type="predicted"/>
<evidence type="ECO:0000256" key="4">
    <source>
        <dbReference type="ARBA" id="ARBA00023244"/>
    </source>
</evidence>
<dbReference type="Gene3D" id="3.40.1010.10">
    <property type="entry name" value="Cobalt-precorrin-4 Transmethylase, Domain 1"/>
    <property type="match status" value="1"/>
</dbReference>
<dbReference type="RefSeq" id="WP_146651397.1">
    <property type="nucleotide sequence ID" value="NZ_CP012333.1"/>
</dbReference>
<feature type="domain" description="Tetrapyrrole methylase" evidence="5">
    <location>
        <begin position="4"/>
        <end position="209"/>
    </location>
</feature>